<evidence type="ECO:0000256" key="1">
    <source>
        <dbReference type="ARBA" id="ARBA00022737"/>
    </source>
</evidence>
<dbReference type="AlphaFoldDB" id="A0A8H5B6U3"/>
<organism evidence="3 4">
    <name type="scientific">Psilocybe cf. subviscida</name>
    <dbReference type="NCBI Taxonomy" id="2480587"/>
    <lineage>
        <taxon>Eukaryota</taxon>
        <taxon>Fungi</taxon>
        <taxon>Dikarya</taxon>
        <taxon>Basidiomycota</taxon>
        <taxon>Agaricomycotina</taxon>
        <taxon>Agaricomycetes</taxon>
        <taxon>Agaricomycetidae</taxon>
        <taxon>Agaricales</taxon>
        <taxon>Agaricineae</taxon>
        <taxon>Strophariaceae</taxon>
        <taxon>Psilocybe</taxon>
    </lineage>
</organism>
<feature type="domain" description="Nephrocystin 3-like N-terminal" evidence="2">
    <location>
        <begin position="101"/>
        <end position="266"/>
    </location>
</feature>
<gene>
    <name evidence="3" type="ORF">D9619_012659</name>
</gene>
<proteinExistence type="predicted"/>
<dbReference type="Pfam" id="PF24883">
    <property type="entry name" value="NPHP3_N"/>
    <property type="match status" value="1"/>
</dbReference>
<evidence type="ECO:0000313" key="4">
    <source>
        <dbReference type="Proteomes" id="UP000567179"/>
    </source>
</evidence>
<evidence type="ECO:0000313" key="3">
    <source>
        <dbReference type="EMBL" id="KAF5317795.1"/>
    </source>
</evidence>
<dbReference type="EMBL" id="JAACJJ010000032">
    <property type="protein sequence ID" value="KAF5317795.1"/>
    <property type="molecule type" value="Genomic_DNA"/>
</dbReference>
<dbReference type="InterPro" id="IPR056884">
    <property type="entry name" value="NPHP3-like_N"/>
</dbReference>
<dbReference type="InterPro" id="IPR027417">
    <property type="entry name" value="P-loop_NTPase"/>
</dbReference>
<keyword evidence="4" id="KW-1185">Reference proteome</keyword>
<evidence type="ECO:0000259" key="2">
    <source>
        <dbReference type="Pfam" id="PF24883"/>
    </source>
</evidence>
<dbReference type="PANTHER" id="PTHR10039:SF14">
    <property type="entry name" value="NACHT DOMAIN-CONTAINING PROTEIN"/>
    <property type="match status" value="1"/>
</dbReference>
<dbReference type="Proteomes" id="UP000567179">
    <property type="component" value="Unassembled WGS sequence"/>
</dbReference>
<sequence length="553" mass="61875">MTPDHPTAFGVSTLYQPPSSCRFLPLALVKTMSFFTNARNVAVSGHNVTMTVCSGSQAADRGFDILCQNATPAALYGSNSYDTAKDPGCLHGTRLGIQDHIFKWLNSPEGEIAMWMYGPAGIGKTAIAHTISKLCAERGQLSSAFFFFRSDEGRNSTKHLVPTLAFEMLQQMPHTRDVVCIPTANNPLIFCAPLERQIKTIILPALFTLFPSTQATSGPYNSMLLIIDGLDECMDIGMQQLIVRLFISLLAATTTATRHKILIVSRPESHIVSTFSRVEIARHVHHLCLDKWNSIADISIFLRAELEEIKRTHPLKSYLGPRWPSDDALRKLLHKSFESFAYASSAIRYISSHDRHPDTSLSSLLSLSPDCAYEAHAELDLLYRHILESLDEMTRHIVLKILSLHSCTPFLSIQVIASILHEETSVVELAVVKMSSVIRLGRPLHQHSDYVGFSYYHTSFRDFLLDEKRSAGLYLYSSKARATTVAAAIISRMWAPPLVDRDYSVLTSIESLLSRFDTLAVDMQTHILRAFIASKFPIELAFRNEPLVQQFFI</sequence>
<reference evidence="3 4" key="1">
    <citation type="journal article" date="2020" name="ISME J.">
        <title>Uncovering the hidden diversity of litter-decomposition mechanisms in mushroom-forming fungi.</title>
        <authorList>
            <person name="Floudas D."/>
            <person name="Bentzer J."/>
            <person name="Ahren D."/>
            <person name="Johansson T."/>
            <person name="Persson P."/>
            <person name="Tunlid A."/>
        </authorList>
    </citation>
    <scope>NUCLEOTIDE SEQUENCE [LARGE SCALE GENOMIC DNA]</scope>
    <source>
        <strain evidence="3 4">CBS 101986</strain>
    </source>
</reference>
<protein>
    <recommendedName>
        <fullName evidence="2">Nephrocystin 3-like N-terminal domain-containing protein</fullName>
    </recommendedName>
</protein>
<accession>A0A8H5B6U3</accession>
<dbReference type="Gene3D" id="3.40.50.300">
    <property type="entry name" value="P-loop containing nucleotide triphosphate hydrolases"/>
    <property type="match status" value="1"/>
</dbReference>
<dbReference type="PANTHER" id="PTHR10039">
    <property type="entry name" value="AMELOGENIN"/>
    <property type="match status" value="1"/>
</dbReference>
<name>A0A8H5B6U3_9AGAR</name>
<comment type="caution">
    <text evidence="3">The sequence shown here is derived from an EMBL/GenBank/DDBJ whole genome shotgun (WGS) entry which is preliminary data.</text>
</comment>
<dbReference type="OrthoDB" id="163438at2759"/>
<keyword evidence="1" id="KW-0677">Repeat</keyword>
<dbReference type="SUPFAM" id="SSF52540">
    <property type="entry name" value="P-loop containing nucleoside triphosphate hydrolases"/>
    <property type="match status" value="1"/>
</dbReference>